<keyword evidence="1" id="KW-0732">Signal</keyword>
<protein>
    <submittedName>
        <fullName evidence="2">Nitrous oxide reductase accessory protein NosL</fullName>
    </submittedName>
</protein>
<dbReference type="Pfam" id="PF05573">
    <property type="entry name" value="NosL"/>
    <property type="match status" value="1"/>
</dbReference>
<dbReference type="PANTHER" id="PTHR41247:SF1">
    <property type="entry name" value="HTH-TYPE TRANSCRIPTIONAL REPRESSOR YCNK"/>
    <property type="match status" value="1"/>
</dbReference>
<dbReference type="InterPro" id="IPR008719">
    <property type="entry name" value="N2O_reductase_NosL"/>
</dbReference>
<dbReference type="Proteomes" id="UP000251075">
    <property type="component" value="Unassembled WGS sequence"/>
</dbReference>
<reference evidence="2 3" key="1">
    <citation type="submission" date="2017-11" db="EMBL/GenBank/DDBJ databases">
        <title>Draft genome sequence of magnetotactic bacterium Magnetospirillum kuznetsovii LBB-42.</title>
        <authorList>
            <person name="Grouzdev D.S."/>
            <person name="Rysina M.S."/>
            <person name="Baslerov R.V."/>
            <person name="Koziaeva V."/>
        </authorList>
    </citation>
    <scope>NUCLEOTIDE SEQUENCE [LARGE SCALE GENOMIC DNA]</scope>
    <source>
        <strain evidence="2 3">LBB-42</strain>
    </source>
</reference>
<organism evidence="2 3">
    <name type="scientific">Paramagnetospirillum kuznetsovii</name>
    <dbReference type="NCBI Taxonomy" id="2053833"/>
    <lineage>
        <taxon>Bacteria</taxon>
        <taxon>Pseudomonadati</taxon>
        <taxon>Pseudomonadota</taxon>
        <taxon>Alphaproteobacteria</taxon>
        <taxon>Rhodospirillales</taxon>
        <taxon>Magnetospirillaceae</taxon>
        <taxon>Paramagnetospirillum</taxon>
    </lineage>
</organism>
<dbReference type="Gene3D" id="3.30.70.2050">
    <property type="match status" value="1"/>
</dbReference>
<comment type="caution">
    <text evidence="2">The sequence shown here is derived from an EMBL/GenBank/DDBJ whole genome shotgun (WGS) entry which is preliminary data.</text>
</comment>
<dbReference type="AlphaFoldDB" id="A0A364NTC2"/>
<proteinExistence type="predicted"/>
<evidence type="ECO:0000256" key="1">
    <source>
        <dbReference type="SAM" id="SignalP"/>
    </source>
</evidence>
<dbReference type="PANTHER" id="PTHR41247">
    <property type="entry name" value="HTH-TYPE TRANSCRIPTIONAL REPRESSOR YCNK"/>
    <property type="match status" value="1"/>
</dbReference>
<name>A0A364NTC2_9PROT</name>
<evidence type="ECO:0000313" key="3">
    <source>
        <dbReference type="Proteomes" id="UP000251075"/>
    </source>
</evidence>
<evidence type="ECO:0000313" key="2">
    <source>
        <dbReference type="EMBL" id="RAU20333.1"/>
    </source>
</evidence>
<feature type="chain" id="PRO_5016926012" evidence="1">
    <location>
        <begin position="21"/>
        <end position="162"/>
    </location>
</feature>
<feature type="signal peptide" evidence="1">
    <location>
        <begin position="1"/>
        <end position="20"/>
    </location>
</feature>
<sequence length="162" mass="17398">MRLIAALLLSLFLLSGQPKAGEVVVAPPGPNGVCPVCGMFVAKYPEWAAAVVFKDGHTHYFDGAKDLFKFMRDVKSFDPGHSAADIAIVAVTDYYGVKTIDARDAFFVVGSDVLGPMGHELVPLATKQDAEEFMADHKGKRILSFDQVGAELLKSLDKGGVK</sequence>
<dbReference type="OrthoDB" id="7354657at2"/>
<dbReference type="SUPFAM" id="SSF160387">
    <property type="entry name" value="NosL/MerB-like"/>
    <property type="match status" value="1"/>
</dbReference>
<gene>
    <name evidence="2" type="ORF">CU669_18990</name>
</gene>
<dbReference type="RefSeq" id="WP_112147171.1">
    <property type="nucleotide sequence ID" value="NZ_PGTO01000026.1"/>
</dbReference>
<accession>A0A364NTC2</accession>
<keyword evidence="3" id="KW-1185">Reference proteome</keyword>
<dbReference type="EMBL" id="PGTO01000026">
    <property type="protein sequence ID" value="RAU20333.1"/>
    <property type="molecule type" value="Genomic_DNA"/>
</dbReference>